<dbReference type="GO" id="GO:0106418">
    <property type="term" value="F:UDP-N-acetylmuramate-L-alanyl-gamma-D-glutamyl-meso-2,6-diaminoheptanedioate ligase activity"/>
    <property type="evidence" value="ECO:0007669"/>
    <property type="project" value="UniProtKB-EC"/>
</dbReference>
<dbReference type="Proteomes" id="UP000321822">
    <property type="component" value="Unassembled WGS sequence"/>
</dbReference>
<dbReference type="Gene3D" id="3.40.50.720">
    <property type="entry name" value="NAD(P)-binding Rossmann-like Domain"/>
    <property type="match status" value="1"/>
</dbReference>
<dbReference type="PANTHER" id="PTHR43445:SF5">
    <property type="entry name" value="UDP-N-ACETYLMURAMATE--L-ALANYL-GAMMA-D-GLUTAMYL-MESO-2,6-DIAMINOHEPTANDIOATE LIGASE"/>
    <property type="match status" value="1"/>
</dbReference>
<dbReference type="OrthoDB" id="9804126at2"/>
<gene>
    <name evidence="9 13" type="primary">mpl</name>
    <name evidence="13" type="ORF">ESZ36_19345</name>
</gene>
<feature type="domain" description="Mur ligase C-terminal" evidence="11">
    <location>
        <begin position="330"/>
        <end position="458"/>
    </location>
</feature>
<dbReference type="Gene3D" id="3.40.1190.10">
    <property type="entry name" value="Mur-like, catalytic domain"/>
    <property type="match status" value="1"/>
</dbReference>
<dbReference type="InterPro" id="IPR005757">
    <property type="entry name" value="Mpl"/>
</dbReference>
<dbReference type="RefSeq" id="WP_146790911.1">
    <property type="nucleotide sequence ID" value="NZ_VOLT01000012.1"/>
</dbReference>
<organism evidence="13 14">
    <name type="scientific">Colwellia demingiae</name>
    <dbReference type="NCBI Taxonomy" id="89401"/>
    <lineage>
        <taxon>Bacteria</taxon>
        <taxon>Pseudomonadati</taxon>
        <taxon>Pseudomonadota</taxon>
        <taxon>Gammaproteobacteria</taxon>
        <taxon>Alteromonadales</taxon>
        <taxon>Colwelliaceae</taxon>
        <taxon>Colwellia</taxon>
    </lineage>
</organism>
<dbReference type="InterPro" id="IPR004101">
    <property type="entry name" value="Mur_ligase_C"/>
</dbReference>
<evidence type="ECO:0000259" key="12">
    <source>
        <dbReference type="Pfam" id="PF08245"/>
    </source>
</evidence>
<evidence type="ECO:0000256" key="3">
    <source>
        <dbReference type="ARBA" id="ARBA00022741"/>
    </source>
</evidence>
<evidence type="ECO:0000259" key="11">
    <source>
        <dbReference type="Pfam" id="PF02875"/>
    </source>
</evidence>
<dbReference type="InterPro" id="IPR050061">
    <property type="entry name" value="MurCDEF_pg_biosynth"/>
</dbReference>
<keyword evidence="3 9" id="KW-0547">Nucleotide-binding</keyword>
<dbReference type="InterPro" id="IPR036565">
    <property type="entry name" value="Mur-like_cat_sf"/>
</dbReference>
<feature type="domain" description="Mur ligase N-terminal catalytic" evidence="10">
    <location>
        <begin position="7"/>
        <end position="101"/>
    </location>
</feature>
<dbReference type="EMBL" id="VOLT01000012">
    <property type="protein sequence ID" value="TWX64848.1"/>
    <property type="molecule type" value="Genomic_DNA"/>
</dbReference>
<dbReference type="GO" id="GO:0005524">
    <property type="term" value="F:ATP binding"/>
    <property type="evidence" value="ECO:0007669"/>
    <property type="project" value="UniProtKB-UniRule"/>
</dbReference>
<comment type="cofactor">
    <cofactor evidence="9">
        <name>Mg(2+)</name>
        <dbReference type="ChEBI" id="CHEBI:18420"/>
    </cofactor>
</comment>
<name>A0A5C6Q7U5_9GAMM</name>
<dbReference type="GO" id="GO:0051301">
    <property type="term" value="P:cell division"/>
    <property type="evidence" value="ECO:0007669"/>
    <property type="project" value="UniProtKB-KW"/>
</dbReference>
<comment type="function">
    <text evidence="9">Reutilizes the intact tripeptide L-alanyl-gamma-D-glutamyl-meso-diaminopimelate by linking it to UDP-N-acetylmuramate.</text>
</comment>
<comment type="similarity">
    <text evidence="9">Belongs to the MurCDEF family. Mpl subfamily.</text>
</comment>
<proteinExistence type="inferred from homology"/>
<dbReference type="InterPro" id="IPR013221">
    <property type="entry name" value="Mur_ligase_cen"/>
</dbReference>
<dbReference type="GO" id="GO:0071555">
    <property type="term" value="P:cell wall organization"/>
    <property type="evidence" value="ECO:0007669"/>
    <property type="project" value="UniProtKB-KW"/>
</dbReference>
<keyword evidence="2 9" id="KW-0132">Cell division</keyword>
<evidence type="ECO:0000256" key="4">
    <source>
        <dbReference type="ARBA" id="ARBA00022840"/>
    </source>
</evidence>
<accession>A0A5C6Q7U5</accession>
<evidence type="ECO:0000259" key="10">
    <source>
        <dbReference type="Pfam" id="PF01225"/>
    </source>
</evidence>
<dbReference type="SUPFAM" id="SSF53244">
    <property type="entry name" value="MurD-like peptide ligases, peptide-binding domain"/>
    <property type="match status" value="1"/>
</dbReference>
<keyword evidence="14" id="KW-1185">Reference proteome</keyword>
<evidence type="ECO:0000313" key="14">
    <source>
        <dbReference type="Proteomes" id="UP000321822"/>
    </source>
</evidence>
<evidence type="ECO:0000256" key="7">
    <source>
        <dbReference type="ARBA" id="ARBA00023306"/>
    </source>
</evidence>
<dbReference type="Pfam" id="PF02875">
    <property type="entry name" value="Mur_ligase_C"/>
    <property type="match status" value="1"/>
</dbReference>
<dbReference type="GO" id="GO:0008360">
    <property type="term" value="P:regulation of cell shape"/>
    <property type="evidence" value="ECO:0007669"/>
    <property type="project" value="UniProtKB-KW"/>
</dbReference>
<dbReference type="AlphaFoldDB" id="A0A5C6Q7U5"/>
<keyword evidence="1 9" id="KW-0436">Ligase</keyword>
<comment type="pathway">
    <text evidence="9">Cell wall biogenesis; peptidoglycan recycling.</text>
</comment>
<comment type="caution">
    <text evidence="13">The sequence shown here is derived from an EMBL/GenBank/DDBJ whole genome shotgun (WGS) entry which is preliminary data.</text>
</comment>
<dbReference type="PANTHER" id="PTHR43445">
    <property type="entry name" value="UDP-N-ACETYLMURAMATE--L-ALANINE LIGASE-RELATED"/>
    <property type="match status" value="1"/>
</dbReference>
<dbReference type="InterPro" id="IPR000713">
    <property type="entry name" value="Mur_ligase_N"/>
</dbReference>
<dbReference type="SUPFAM" id="SSF53623">
    <property type="entry name" value="MurD-like peptide ligases, catalytic domain"/>
    <property type="match status" value="1"/>
</dbReference>
<protein>
    <recommendedName>
        <fullName evidence="9">UDP-N-acetylmuramate--L-alanyl-gamma-D-glutamyl-meso-2,6-diaminoheptandioate ligase</fullName>
        <ecNumber evidence="9">6.3.2.45</ecNumber>
    </recommendedName>
    <alternativeName>
        <fullName evidence="9">Murein peptide ligase</fullName>
    </alternativeName>
    <alternativeName>
        <fullName evidence="9">UDP-N-acetylmuramate:L-alanyl-gamma-D-glutamyl-meso-diaminopimelate ligase</fullName>
    </alternativeName>
</protein>
<comment type="catalytic activity">
    <reaction evidence="9">
        <text>UDP-N-acetyl-alpha-D-muramate + L-alanyl-gamma-D-glutamyl-meso-2,6-diaminopimelate + ATP = UDP-N-acetyl-alpha-D-muramoyl-L-alanyl-gamma-D-glutamyl-meso-2,6-diaminopimelate + ADP + phosphate + H(+)</text>
        <dbReference type="Rhea" id="RHEA:29563"/>
        <dbReference type="ChEBI" id="CHEBI:15378"/>
        <dbReference type="ChEBI" id="CHEBI:30616"/>
        <dbReference type="ChEBI" id="CHEBI:43474"/>
        <dbReference type="ChEBI" id="CHEBI:61401"/>
        <dbReference type="ChEBI" id="CHEBI:70757"/>
        <dbReference type="ChEBI" id="CHEBI:83905"/>
        <dbReference type="ChEBI" id="CHEBI:456216"/>
        <dbReference type="EC" id="6.3.2.45"/>
    </reaction>
</comment>
<evidence type="ECO:0000256" key="9">
    <source>
        <dbReference type="HAMAP-Rule" id="MF_02020"/>
    </source>
</evidence>
<dbReference type="SUPFAM" id="SSF51984">
    <property type="entry name" value="MurCD N-terminal domain"/>
    <property type="match status" value="1"/>
</dbReference>
<evidence type="ECO:0000256" key="6">
    <source>
        <dbReference type="ARBA" id="ARBA00022984"/>
    </source>
</evidence>
<keyword evidence="7 9" id="KW-0131">Cell cycle</keyword>
<dbReference type="HAMAP" id="MF_02020">
    <property type="entry name" value="Mpl"/>
    <property type="match status" value="1"/>
</dbReference>
<evidence type="ECO:0000256" key="8">
    <source>
        <dbReference type="ARBA" id="ARBA00023316"/>
    </source>
</evidence>
<dbReference type="InterPro" id="IPR036615">
    <property type="entry name" value="Mur_ligase_C_dom_sf"/>
</dbReference>
<evidence type="ECO:0000256" key="2">
    <source>
        <dbReference type="ARBA" id="ARBA00022618"/>
    </source>
</evidence>
<dbReference type="NCBIfam" id="TIGR01081">
    <property type="entry name" value="mpl"/>
    <property type="match status" value="1"/>
</dbReference>
<dbReference type="UniPathway" id="UPA00544"/>
<dbReference type="Pfam" id="PF01225">
    <property type="entry name" value="Mur_ligase"/>
    <property type="match status" value="1"/>
</dbReference>
<feature type="domain" description="Mur ligase central" evidence="12">
    <location>
        <begin position="113"/>
        <end position="308"/>
    </location>
</feature>
<keyword evidence="6 9" id="KW-0573">Peptidoglycan synthesis</keyword>
<dbReference type="GO" id="GO:0009254">
    <property type="term" value="P:peptidoglycan turnover"/>
    <property type="evidence" value="ECO:0007669"/>
    <property type="project" value="UniProtKB-UniRule"/>
</dbReference>
<keyword evidence="8 9" id="KW-0961">Cell wall biogenesis/degradation</keyword>
<dbReference type="EC" id="6.3.2.45" evidence="9"/>
<keyword evidence="4 9" id="KW-0067">ATP-binding</keyword>
<dbReference type="GO" id="GO:0009252">
    <property type="term" value="P:peptidoglycan biosynthetic process"/>
    <property type="evidence" value="ECO:0007669"/>
    <property type="project" value="UniProtKB-UniRule"/>
</dbReference>
<keyword evidence="9" id="KW-0460">Magnesium</keyword>
<evidence type="ECO:0000256" key="1">
    <source>
        <dbReference type="ARBA" id="ARBA00022598"/>
    </source>
</evidence>
<dbReference type="Gene3D" id="3.90.190.20">
    <property type="entry name" value="Mur ligase, C-terminal domain"/>
    <property type="match status" value="1"/>
</dbReference>
<sequence>MTNKIQHLHILGICGTFMGGIAAIAKQLGFKVSGSDANVYPPMSTQLEQLGIELMSGYQVDNFSDDIDLVIVGNAMSRGNPMVEYMLDRNIPYSSGPQWLLENVLKDRWVLAVSGTHGKTTTSSMLAWILDYAHMSPGFLIGGVPQNFSSSARLGDTPFFVIEADEYDSAFFDKRSKFVHYRPRTLVINNLEFDHGDIFNDLSDIQKQFHHLIRMVPSNGLILSPANETAISETLAMGCWTPTEFSQQVPNKELQQDEPLDTGWQVEKLNAQGSEFIVKFNGNEQGVVKWDLIGDFNIDNGVMAIAAARHAGVPSAVSIEALAEFINTKRRFELRGTVNDISVYDDFAHHPTAIAKTLAGVRAKLSQQDNEQAGRIFAVLEPRSNTMRSGVHKESLPKSLIDADQVFIYQGEQVTWSVSDLIKQCKPTCQVEDNIERLVEAIAQQAQAGDIIVVMSNGGFADIHNKLLNRLASVIV</sequence>
<reference evidence="13 14" key="1">
    <citation type="submission" date="2019-07" db="EMBL/GenBank/DDBJ databases">
        <title>Genomes of sea-ice associated Colwellia species.</title>
        <authorList>
            <person name="Bowman J.P."/>
        </authorList>
    </citation>
    <scope>NUCLEOTIDE SEQUENCE [LARGE SCALE GENOMIC DNA]</scope>
    <source>
        <strain evidence="13 14">ACAM 459</strain>
    </source>
</reference>
<feature type="binding site" evidence="9">
    <location>
        <begin position="115"/>
        <end position="121"/>
    </location>
    <ligand>
        <name>ATP</name>
        <dbReference type="ChEBI" id="CHEBI:30616"/>
    </ligand>
</feature>
<keyword evidence="5 9" id="KW-0133">Cell shape</keyword>
<evidence type="ECO:0000256" key="5">
    <source>
        <dbReference type="ARBA" id="ARBA00022960"/>
    </source>
</evidence>
<dbReference type="Pfam" id="PF08245">
    <property type="entry name" value="Mur_ligase_M"/>
    <property type="match status" value="1"/>
</dbReference>
<evidence type="ECO:0000313" key="13">
    <source>
        <dbReference type="EMBL" id="TWX64848.1"/>
    </source>
</evidence>